<evidence type="ECO:0000256" key="1">
    <source>
        <dbReference type="SAM" id="MobiDB-lite"/>
    </source>
</evidence>
<feature type="compositionally biased region" description="Low complexity" evidence="1">
    <location>
        <begin position="369"/>
        <end position="384"/>
    </location>
</feature>
<feature type="region of interest" description="Disordered" evidence="1">
    <location>
        <begin position="83"/>
        <end position="126"/>
    </location>
</feature>
<feature type="compositionally biased region" description="Polar residues" evidence="1">
    <location>
        <begin position="194"/>
        <end position="229"/>
    </location>
</feature>
<evidence type="ECO:0000313" key="2">
    <source>
        <dbReference type="EMBL" id="KAL3767064.1"/>
    </source>
</evidence>
<name>A0ABD3MT71_9STRA</name>
<feature type="region of interest" description="Disordered" evidence="1">
    <location>
        <begin position="272"/>
        <end position="420"/>
    </location>
</feature>
<accession>A0ABD3MT71</accession>
<feature type="compositionally biased region" description="Polar residues" evidence="1">
    <location>
        <begin position="175"/>
        <end position="186"/>
    </location>
</feature>
<feature type="compositionally biased region" description="Basic and acidic residues" evidence="1">
    <location>
        <begin position="231"/>
        <end position="255"/>
    </location>
</feature>
<keyword evidence="3" id="KW-1185">Reference proteome</keyword>
<reference evidence="2 3" key="1">
    <citation type="submission" date="2024-10" db="EMBL/GenBank/DDBJ databases">
        <title>Updated reference genomes for cyclostephanoid diatoms.</title>
        <authorList>
            <person name="Roberts W.R."/>
            <person name="Alverson A.J."/>
        </authorList>
    </citation>
    <scope>NUCLEOTIDE SEQUENCE [LARGE SCALE GENOMIC DNA]</scope>
    <source>
        <strain evidence="2 3">AJA232-27</strain>
    </source>
</reference>
<feature type="compositionally biased region" description="Polar residues" evidence="1">
    <location>
        <begin position="101"/>
        <end position="123"/>
    </location>
</feature>
<organism evidence="2 3">
    <name type="scientific">Discostella pseudostelligera</name>
    <dbReference type="NCBI Taxonomy" id="259834"/>
    <lineage>
        <taxon>Eukaryota</taxon>
        <taxon>Sar</taxon>
        <taxon>Stramenopiles</taxon>
        <taxon>Ochrophyta</taxon>
        <taxon>Bacillariophyta</taxon>
        <taxon>Coscinodiscophyceae</taxon>
        <taxon>Thalassiosirophycidae</taxon>
        <taxon>Stephanodiscales</taxon>
        <taxon>Stephanodiscaceae</taxon>
        <taxon>Discostella</taxon>
    </lineage>
</organism>
<feature type="region of interest" description="Disordered" evidence="1">
    <location>
        <begin position="175"/>
        <end position="255"/>
    </location>
</feature>
<feature type="compositionally biased region" description="Polar residues" evidence="1">
    <location>
        <begin position="331"/>
        <end position="349"/>
    </location>
</feature>
<dbReference type="EMBL" id="JALLBG020000078">
    <property type="protein sequence ID" value="KAL3767064.1"/>
    <property type="molecule type" value="Genomic_DNA"/>
</dbReference>
<evidence type="ECO:0000313" key="3">
    <source>
        <dbReference type="Proteomes" id="UP001530293"/>
    </source>
</evidence>
<protein>
    <submittedName>
        <fullName evidence="2">Uncharacterized protein</fullName>
    </submittedName>
</protein>
<proteinExistence type="predicted"/>
<sequence>MKSKTQRIRTLQDNLGRGFGFAAPSSPLAAVAAAAAAASSPPSLALTFSSLKYCCASMNESNEFSHIDRVATTPMRMNVTKYHDENETLNVVRGGRVPSDRNGNNDASSSKSHNSKNPTSHSANAKDVNHAQENVMQRRHMDPLSPISVDPESLNYGRMGLVGLTYIKSKLSNNTTPVVETQSIPSKSPKRTQKVSSTWPKSSTTMNSVAASSRSGSNDTPTRPTTSIETELPRSDGDKKSADADAKHDRNTLKIPLAKHDRYDAAIEAYRRRHKSSTLSVSKSERNSTGGQSSVTIKPRSNSTTIDVASIGTASESGRPSQIRPKGEIKNNVNTKSSASGVSCPQPASQRRAEIIEMHRRKSRSVSLSRTASESSKSCTSDKSILQADRPGRSITGQDKVAKNDITDDYGANKTLTHHMPPRIKADSSATMRQQHKQQTIGSMPTSITRARSLSVPRKVANKDASSISLECVSSSEQSKINNLSLTKSCSFTNRGENHRLSRAEIRKARAREGRHRMVCFNCLDVHQ</sequence>
<dbReference type="AlphaFoldDB" id="A0ABD3MT71"/>
<feature type="compositionally biased region" description="Polar residues" evidence="1">
    <location>
        <begin position="277"/>
        <end position="320"/>
    </location>
</feature>
<gene>
    <name evidence="2" type="ORF">ACHAWU_004562</name>
</gene>
<comment type="caution">
    <text evidence="2">The sequence shown here is derived from an EMBL/GenBank/DDBJ whole genome shotgun (WGS) entry which is preliminary data.</text>
</comment>
<dbReference type="Proteomes" id="UP001530293">
    <property type="component" value="Unassembled WGS sequence"/>
</dbReference>